<protein>
    <submittedName>
        <fullName evidence="3">PEP-CTERM sorting domain-containing protein</fullName>
    </submittedName>
</protein>
<dbReference type="Pfam" id="PF07589">
    <property type="entry name" value="PEP-CTERM"/>
    <property type="match status" value="1"/>
</dbReference>
<evidence type="ECO:0000256" key="1">
    <source>
        <dbReference type="SAM" id="SignalP"/>
    </source>
</evidence>
<dbReference type="InterPro" id="IPR013424">
    <property type="entry name" value="Ice-binding_C"/>
</dbReference>
<evidence type="ECO:0000313" key="4">
    <source>
        <dbReference type="Proteomes" id="UP000573499"/>
    </source>
</evidence>
<keyword evidence="1" id="KW-0732">Signal</keyword>
<dbReference type="NCBIfam" id="NF038126">
    <property type="entry name" value="PEP_CTERM_FxDxF"/>
    <property type="match status" value="1"/>
</dbReference>
<dbReference type="NCBIfam" id="NF035944">
    <property type="entry name" value="PEPxxWA-CTERM"/>
    <property type="match status" value="1"/>
</dbReference>
<evidence type="ECO:0000313" key="3">
    <source>
        <dbReference type="EMBL" id="MBA5687580.1"/>
    </source>
</evidence>
<reference evidence="3 4" key="1">
    <citation type="submission" date="2020-07" db="EMBL/GenBank/DDBJ databases">
        <title>Novel species isolated from subtropical streams in China.</title>
        <authorList>
            <person name="Lu H."/>
        </authorList>
    </citation>
    <scope>NUCLEOTIDE SEQUENCE [LARGE SCALE GENOMIC DNA]</scope>
    <source>
        <strain evidence="3 4">LX47W</strain>
    </source>
</reference>
<feature type="signal peptide" evidence="1">
    <location>
        <begin position="1"/>
        <end position="22"/>
    </location>
</feature>
<dbReference type="EMBL" id="JACEZU010000004">
    <property type="protein sequence ID" value="MBA5687580.1"/>
    <property type="molecule type" value="Genomic_DNA"/>
</dbReference>
<gene>
    <name evidence="3" type="ORF">H3H39_11025</name>
</gene>
<accession>A0A7W2F9F8</accession>
<keyword evidence="4" id="KW-1185">Reference proteome</keyword>
<sequence length="187" mass="19417">MKKILGLTALLAGATLAGSASANPHSTPVWTVETPAVTINAGLGSISLGGHTYTFTDSLSAPVQLAYYNSNPGANSQAAIASFIKDSDKLGLTNSTVLTFGVSKDSISGSTTIGAQAKPYDYLAVHVGGGELLFHWTAKVTAPFTISGSGLSNYRAYISPVPEPETYAMLLAGFGVLGFMARRRKQK</sequence>
<feature type="chain" id="PRO_5030769952" evidence="1">
    <location>
        <begin position="23"/>
        <end position="187"/>
    </location>
</feature>
<name>A0A7W2F9F8_9BURK</name>
<dbReference type="NCBIfam" id="TIGR02595">
    <property type="entry name" value="PEP_CTERM"/>
    <property type="match status" value="1"/>
</dbReference>
<proteinExistence type="predicted"/>
<dbReference type="Proteomes" id="UP000573499">
    <property type="component" value="Unassembled WGS sequence"/>
</dbReference>
<feature type="domain" description="Ice-binding protein C-terminal" evidence="2">
    <location>
        <begin position="160"/>
        <end position="184"/>
    </location>
</feature>
<dbReference type="AlphaFoldDB" id="A0A7W2F9F8"/>
<evidence type="ECO:0000259" key="2">
    <source>
        <dbReference type="Pfam" id="PF07589"/>
    </source>
</evidence>
<dbReference type="RefSeq" id="WP_182153407.1">
    <property type="nucleotide sequence ID" value="NZ_JACEZU010000004.1"/>
</dbReference>
<comment type="caution">
    <text evidence="3">The sequence shown here is derived from an EMBL/GenBank/DDBJ whole genome shotgun (WGS) entry which is preliminary data.</text>
</comment>
<organism evidence="3 4">
    <name type="scientific">Rugamonas apoptosis</name>
    <dbReference type="NCBI Taxonomy" id="2758570"/>
    <lineage>
        <taxon>Bacteria</taxon>
        <taxon>Pseudomonadati</taxon>
        <taxon>Pseudomonadota</taxon>
        <taxon>Betaproteobacteria</taxon>
        <taxon>Burkholderiales</taxon>
        <taxon>Oxalobacteraceae</taxon>
        <taxon>Telluria group</taxon>
        <taxon>Rugamonas</taxon>
    </lineage>
</organism>